<reference evidence="1" key="1">
    <citation type="submission" date="2021-02" db="EMBL/GenBank/DDBJ databases">
        <title>First Annotated Genome of the Yellow-green Alga Tribonema minus.</title>
        <authorList>
            <person name="Mahan K.M."/>
        </authorList>
    </citation>
    <scope>NUCLEOTIDE SEQUENCE</scope>
    <source>
        <strain evidence="1">UTEX B ZZ1240</strain>
    </source>
</reference>
<name>A0A836CNE9_9STRA</name>
<proteinExistence type="predicted"/>
<dbReference type="AlphaFoldDB" id="A0A836CNE9"/>
<evidence type="ECO:0000313" key="1">
    <source>
        <dbReference type="EMBL" id="KAG5191769.1"/>
    </source>
</evidence>
<sequence>MTLRLKGFTPELIAAMKPKDGGATIEWDRWAAAVTALREKEFRFLTLERTRVWTARYATSPKGGHLELILDGISPEWRLFADAPAEKGPLRALLTRPVARMAVRPGAMAALVDGGGEWELCLPVRHAFEATITGAGAKVETWEARIGLQGKHAGSLRWSHVDVSIPEDAKQHLDADISGRYKLLDKCGGARSALHKRVAALGGAEDDGSSGGGGAAEPAAPPLFLFQDPTRCGDPEDDSFVFAREHRRLAFNEQRVHIAVLDEGW</sequence>
<evidence type="ECO:0000313" key="2">
    <source>
        <dbReference type="Proteomes" id="UP000664859"/>
    </source>
</evidence>
<dbReference type="EMBL" id="JAFCMP010000014">
    <property type="protein sequence ID" value="KAG5191769.1"/>
    <property type="molecule type" value="Genomic_DNA"/>
</dbReference>
<comment type="caution">
    <text evidence="1">The sequence shown here is derived from an EMBL/GenBank/DDBJ whole genome shotgun (WGS) entry which is preliminary data.</text>
</comment>
<protein>
    <submittedName>
        <fullName evidence="1">Uncharacterized protein</fullName>
    </submittedName>
</protein>
<keyword evidence="2" id="KW-1185">Reference proteome</keyword>
<feature type="non-terminal residue" evidence="1">
    <location>
        <position position="265"/>
    </location>
</feature>
<dbReference type="OrthoDB" id="423221at2759"/>
<accession>A0A836CNE9</accession>
<gene>
    <name evidence="1" type="ORF">JKP88DRAFT_294934</name>
</gene>
<dbReference type="Proteomes" id="UP000664859">
    <property type="component" value="Unassembled WGS sequence"/>
</dbReference>
<organism evidence="1 2">
    <name type="scientific">Tribonema minus</name>
    <dbReference type="NCBI Taxonomy" id="303371"/>
    <lineage>
        <taxon>Eukaryota</taxon>
        <taxon>Sar</taxon>
        <taxon>Stramenopiles</taxon>
        <taxon>Ochrophyta</taxon>
        <taxon>PX clade</taxon>
        <taxon>Xanthophyceae</taxon>
        <taxon>Tribonematales</taxon>
        <taxon>Tribonemataceae</taxon>
        <taxon>Tribonema</taxon>
    </lineage>
</organism>